<organism evidence="2 3">
    <name type="scientific">Pseudomonas helleri</name>
    <dbReference type="NCBI Taxonomy" id="1608996"/>
    <lineage>
        <taxon>Bacteria</taxon>
        <taxon>Pseudomonadati</taxon>
        <taxon>Pseudomonadota</taxon>
        <taxon>Gammaproteobacteria</taxon>
        <taxon>Pseudomonadales</taxon>
        <taxon>Pseudomonadaceae</taxon>
        <taxon>Pseudomonas</taxon>
    </lineage>
</organism>
<proteinExistence type="predicted"/>
<dbReference type="Gene3D" id="3.40.50.11090">
    <property type="match status" value="1"/>
</dbReference>
<evidence type="ECO:0008006" key="4">
    <source>
        <dbReference type="Google" id="ProtNLM"/>
    </source>
</evidence>
<comment type="caution">
    <text evidence="2">The sequence shown here is derived from an EMBL/GenBank/DDBJ whole genome shotgun (WGS) entry which is preliminary data.</text>
</comment>
<sequence>MRILIPILAFSSAGGMRVLSKLADALIDEGHDVEFLASHLINKPYYPTKAKIVMFRNIFSSVPVVRGLFNLWGMFIYMLRHRSSYDVILSNYNLTAFPVCLSTLGSGKGYYYIQAYEPEFYNKKTVIGMASYVMACLSYSLPLKKIVNGSIYKNYKLLRAIDVVEPGIDLDNFKYSPKKREEGVVYLGCIGRELKWKGTLEIILAVEQVRVRTGLNLILNIAFEMPVGVSPTDYEFVKFHRPHGDTLLGSFYRESELFIATGLLQDGAFHYPCLEAMASGCVVISNYGPANESNSLFIDSVTREKIISQILSYLEFTDEEIESFRVRGLATVQDYSWAQTARKMSGFLSNPSI</sequence>
<keyword evidence="1" id="KW-0808">Transferase</keyword>
<evidence type="ECO:0000256" key="1">
    <source>
        <dbReference type="ARBA" id="ARBA00022679"/>
    </source>
</evidence>
<dbReference type="PANTHER" id="PTHR46401:SF2">
    <property type="entry name" value="GLYCOSYLTRANSFERASE WBBK-RELATED"/>
    <property type="match status" value="1"/>
</dbReference>
<dbReference type="GO" id="GO:0009103">
    <property type="term" value="P:lipopolysaccharide biosynthetic process"/>
    <property type="evidence" value="ECO:0007669"/>
    <property type="project" value="TreeGrafter"/>
</dbReference>
<dbReference type="Gene3D" id="3.40.50.2000">
    <property type="entry name" value="Glycogen Phosphorylase B"/>
    <property type="match status" value="1"/>
</dbReference>
<dbReference type="RefSeq" id="WP_153330983.1">
    <property type="nucleotide sequence ID" value="NZ_WIWI01000155.1"/>
</dbReference>
<name>A0A7X2C6M5_9PSED</name>
<gene>
    <name evidence="2" type="ORF">GHO39_27310</name>
</gene>
<evidence type="ECO:0000313" key="2">
    <source>
        <dbReference type="EMBL" id="MQT92793.1"/>
    </source>
</evidence>
<dbReference type="PANTHER" id="PTHR46401">
    <property type="entry name" value="GLYCOSYLTRANSFERASE WBBK-RELATED"/>
    <property type="match status" value="1"/>
</dbReference>
<accession>A0A7X2C6M5</accession>
<dbReference type="AlphaFoldDB" id="A0A7X2C6M5"/>
<dbReference type="CDD" id="cd03801">
    <property type="entry name" value="GT4_PimA-like"/>
    <property type="match status" value="1"/>
</dbReference>
<dbReference type="EMBL" id="WIWI01000155">
    <property type="protein sequence ID" value="MQT92793.1"/>
    <property type="molecule type" value="Genomic_DNA"/>
</dbReference>
<dbReference type="GO" id="GO:0016757">
    <property type="term" value="F:glycosyltransferase activity"/>
    <property type="evidence" value="ECO:0007669"/>
    <property type="project" value="TreeGrafter"/>
</dbReference>
<reference evidence="2 3" key="1">
    <citation type="submission" date="2019-10" db="EMBL/GenBank/DDBJ databases">
        <title>Evaluation of single-gene subtyping targets for Pseudomonas.</title>
        <authorList>
            <person name="Reichler S.J."/>
            <person name="Orsi R.H."/>
            <person name="Wiedmann M."/>
            <person name="Martin N.H."/>
            <person name="Murphy S.I."/>
        </authorList>
    </citation>
    <scope>NUCLEOTIDE SEQUENCE [LARGE SCALE GENOMIC DNA]</scope>
    <source>
        <strain evidence="2 3">FSL R10-3254</strain>
    </source>
</reference>
<dbReference type="Proteomes" id="UP000489190">
    <property type="component" value="Unassembled WGS sequence"/>
</dbReference>
<dbReference type="SUPFAM" id="SSF53756">
    <property type="entry name" value="UDP-Glycosyltransferase/glycogen phosphorylase"/>
    <property type="match status" value="1"/>
</dbReference>
<evidence type="ECO:0000313" key="3">
    <source>
        <dbReference type="Proteomes" id="UP000489190"/>
    </source>
</evidence>
<protein>
    <recommendedName>
        <fullName evidence="4">Glycosyltransferase</fullName>
    </recommendedName>
</protein>